<feature type="domain" description="POLO box" evidence="12">
    <location>
        <begin position="434"/>
        <end position="513"/>
    </location>
</feature>
<dbReference type="InterPro" id="IPR000719">
    <property type="entry name" value="Prot_kinase_dom"/>
</dbReference>
<dbReference type="PROSITE" id="PS00108">
    <property type="entry name" value="PROTEIN_KINASE_ST"/>
    <property type="match status" value="1"/>
</dbReference>
<evidence type="ECO:0000259" key="11">
    <source>
        <dbReference type="PROSITE" id="PS50011"/>
    </source>
</evidence>
<dbReference type="InParanoid" id="E9G380"/>
<dbReference type="GO" id="GO:0000776">
    <property type="term" value="C:kinetochore"/>
    <property type="evidence" value="ECO:0000318"/>
    <property type="project" value="GO_Central"/>
</dbReference>
<dbReference type="PROSITE" id="PS50011">
    <property type="entry name" value="PROTEIN_KINASE_DOM"/>
    <property type="match status" value="1"/>
</dbReference>
<dbReference type="eggNOG" id="KOG0575">
    <property type="taxonomic scope" value="Eukaryota"/>
</dbReference>
<dbReference type="InterPro" id="IPR008271">
    <property type="entry name" value="Ser/Thr_kinase_AS"/>
</dbReference>
<protein>
    <recommendedName>
        <fullName evidence="1">polo kinase</fullName>
        <ecNumber evidence="1">2.7.11.21</ecNumber>
    </recommendedName>
</protein>
<evidence type="ECO:0000256" key="8">
    <source>
        <dbReference type="ARBA" id="ARBA00047802"/>
    </source>
</evidence>
<dbReference type="EC" id="2.7.11.21" evidence="1"/>
<dbReference type="InterPro" id="IPR033695">
    <property type="entry name" value="POLO_box_2"/>
</dbReference>
<dbReference type="GO" id="GO:0005634">
    <property type="term" value="C:nucleus"/>
    <property type="evidence" value="ECO:0000318"/>
    <property type="project" value="GO_Central"/>
</dbReference>
<dbReference type="FunFam" id="3.30.200.20:FF:000284">
    <property type="entry name" value="Serine/threonine-protein kinase PLK"/>
    <property type="match status" value="1"/>
</dbReference>
<dbReference type="SUPFAM" id="SSF82615">
    <property type="entry name" value="Polo-box domain"/>
    <property type="match status" value="2"/>
</dbReference>
<dbReference type="CDD" id="cd13117">
    <property type="entry name" value="POLO_box_2"/>
    <property type="match status" value="1"/>
</dbReference>
<keyword evidence="7" id="KW-0067">ATP-binding</keyword>
<comment type="catalytic activity">
    <reaction evidence="8">
        <text>L-threonyl-[protein] + ATP = O-phospho-L-threonyl-[protein] + ADP + H(+)</text>
        <dbReference type="Rhea" id="RHEA:46608"/>
        <dbReference type="Rhea" id="RHEA-COMP:11060"/>
        <dbReference type="Rhea" id="RHEA-COMP:11605"/>
        <dbReference type="ChEBI" id="CHEBI:15378"/>
        <dbReference type="ChEBI" id="CHEBI:30013"/>
        <dbReference type="ChEBI" id="CHEBI:30616"/>
        <dbReference type="ChEBI" id="CHEBI:61977"/>
        <dbReference type="ChEBI" id="CHEBI:456216"/>
        <dbReference type="EC" id="2.7.11.21"/>
    </reaction>
</comment>
<dbReference type="GO" id="GO:0005737">
    <property type="term" value="C:cytoplasm"/>
    <property type="evidence" value="ECO:0000318"/>
    <property type="project" value="GO_Central"/>
</dbReference>
<evidence type="ECO:0000256" key="5">
    <source>
        <dbReference type="ARBA" id="ARBA00022741"/>
    </source>
</evidence>
<name>E9G380_DAPPU</name>
<keyword evidence="3" id="KW-0808">Transferase</keyword>
<dbReference type="InterPro" id="IPR000959">
    <property type="entry name" value="POLO_box_dom"/>
</dbReference>
<evidence type="ECO:0000256" key="7">
    <source>
        <dbReference type="ARBA" id="ARBA00022840"/>
    </source>
</evidence>
<feature type="chain" id="PRO_5003239978" description="polo kinase" evidence="10">
    <location>
        <begin position="20"/>
        <end position="513"/>
    </location>
</feature>
<dbReference type="PANTHER" id="PTHR24345">
    <property type="entry name" value="SERINE/THREONINE-PROTEIN KINASE PLK"/>
    <property type="match status" value="1"/>
</dbReference>
<accession>E9G380</accession>
<dbReference type="OrthoDB" id="408964at2759"/>
<evidence type="ECO:0000313" key="14">
    <source>
        <dbReference type="Proteomes" id="UP000000305"/>
    </source>
</evidence>
<dbReference type="Gene3D" id="1.10.510.10">
    <property type="entry name" value="Transferase(Phosphotransferase) domain 1"/>
    <property type="match status" value="1"/>
</dbReference>
<keyword evidence="5" id="KW-0547">Nucleotide-binding</keyword>
<dbReference type="AlphaFoldDB" id="E9G380"/>
<keyword evidence="4" id="KW-0677">Repeat</keyword>
<keyword evidence="14" id="KW-1185">Reference proteome</keyword>
<gene>
    <name evidence="13" type="ORF">DAPPUDRAFT_237171</name>
</gene>
<evidence type="ECO:0000256" key="10">
    <source>
        <dbReference type="SAM" id="SignalP"/>
    </source>
</evidence>
<proteinExistence type="predicted"/>
<evidence type="ECO:0000256" key="9">
    <source>
        <dbReference type="ARBA" id="ARBA00048347"/>
    </source>
</evidence>
<dbReference type="InterPro" id="IPR033701">
    <property type="entry name" value="POLO_box_1"/>
</dbReference>
<dbReference type="PANTHER" id="PTHR24345:SF93">
    <property type="entry name" value="SERINE_THREONINE-PROTEIN KINASE PLK1"/>
    <property type="match status" value="1"/>
</dbReference>
<keyword evidence="10" id="KW-0732">Signal</keyword>
<dbReference type="GO" id="GO:0007052">
    <property type="term" value="P:mitotic spindle organization"/>
    <property type="evidence" value="ECO:0000318"/>
    <property type="project" value="GO_Central"/>
</dbReference>
<dbReference type="Proteomes" id="UP000000305">
    <property type="component" value="Unassembled WGS sequence"/>
</dbReference>
<reference evidence="13 14" key="1">
    <citation type="journal article" date="2011" name="Science">
        <title>The ecoresponsive genome of Daphnia pulex.</title>
        <authorList>
            <person name="Colbourne J.K."/>
            <person name="Pfrender M.E."/>
            <person name="Gilbert D."/>
            <person name="Thomas W.K."/>
            <person name="Tucker A."/>
            <person name="Oakley T.H."/>
            <person name="Tokishita S."/>
            <person name="Aerts A."/>
            <person name="Arnold G.J."/>
            <person name="Basu M.K."/>
            <person name="Bauer D.J."/>
            <person name="Caceres C.E."/>
            <person name="Carmel L."/>
            <person name="Casola C."/>
            <person name="Choi J.H."/>
            <person name="Detter J.C."/>
            <person name="Dong Q."/>
            <person name="Dusheyko S."/>
            <person name="Eads B.D."/>
            <person name="Frohlich T."/>
            <person name="Geiler-Samerotte K.A."/>
            <person name="Gerlach D."/>
            <person name="Hatcher P."/>
            <person name="Jogdeo S."/>
            <person name="Krijgsveld J."/>
            <person name="Kriventseva E.V."/>
            <person name="Kultz D."/>
            <person name="Laforsch C."/>
            <person name="Lindquist E."/>
            <person name="Lopez J."/>
            <person name="Manak J.R."/>
            <person name="Muller J."/>
            <person name="Pangilinan J."/>
            <person name="Patwardhan R.P."/>
            <person name="Pitluck S."/>
            <person name="Pritham E.J."/>
            <person name="Rechtsteiner A."/>
            <person name="Rho M."/>
            <person name="Rogozin I.B."/>
            <person name="Sakarya O."/>
            <person name="Salamov A."/>
            <person name="Schaack S."/>
            <person name="Shapiro H."/>
            <person name="Shiga Y."/>
            <person name="Skalitzky C."/>
            <person name="Smith Z."/>
            <person name="Souvorov A."/>
            <person name="Sung W."/>
            <person name="Tang Z."/>
            <person name="Tsuchiya D."/>
            <person name="Tu H."/>
            <person name="Vos H."/>
            <person name="Wang M."/>
            <person name="Wolf Y.I."/>
            <person name="Yamagata H."/>
            <person name="Yamada T."/>
            <person name="Ye Y."/>
            <person name="Shaw J.R."/>
            <person name="Andrews J."/>
            <person name="Crease T.J."/>
            <person name="Tang H."/>
            <person name="Lucas S.M."/>
            <person name="Robertson H.M."/>
            <person name="Bork P."/>
            <person name="Koonin E.V."/>
            <person name="Zdobnov E.M."/>
            <person name="Grigoriev I.V."/>
            <person name="Lynch M."/>
            <person name="Boore J.L."/>
        </authorList>
    </citation>
    <scope>NUCLEOTIDE SEQUENCE [LARGE SCALE GENOMIC DNA]</scope>
</reference>
<comment type="catalytic activity">
    <reaction evidence="9">
        <text>L-seryl-[protein] + ATP = O-phospho-L-seryl-[protein] + ADP + H(+)</text>
        <dbReference type="Rhea" id="RHEA:17989"/>
        <dbReference type="Rhea" id="RHEA-COMP:9863"/>
        <dbReference type="Rhea" id="RHEA-COMP:11604"/>
        <dbReference type="ChEBI" id="CHEBI:15378"/>
        <dbReference type="ChEBI" id="CHEBI:29999"/>
        <dbReference type="ChEBI" id="CHEBI:30616"/>
        <dbReference type="ChEBI" id="CHEBI:83421"/>
        <dbReference type="ChEBI" id="CHEBI:456216"/>
        <dbReference type="EC" id="2.7.11.21"/>
    </reaction>
</comment>
<dbReference type="Gene3D" id="3.30.1120.30">
    <property type="entry name" value="POLO box domain"/>
    <property type="match status" value="2"/>
</dbReference>
<dbReference type="PROSITE" id="PS50078">
    <property type="entry name" value="POLO_BOX"/>
    <property type="match status" value="2"/>
</dbReference>
<evidence type="ECO:0000313" key="13">
    <source>
        <dbReference type="EMBL" id="EFX86035.1"/>
    </source>
</evidence>
<dbReference type="Pfam" id="PF00069">
    <property type="entry name" value="Pkinase"/>
    <property type="match status" value="1"/>
</dbReference>
<dbReference type="SMART" id="SM00220">
    <property type="entry name" value="S_TKc"/>
    <property type="match status" value="1"/>
</dbReference>
<evidence type="ECO:0000256" key="2">
    <source>
        <dbReference type="ARBA" id="ARBA00022527"/>
    </source>
</evidence>
<evidence type="ECO:0000256" key="1">
    <source>
        <dbReference type="ARBA" id="ARBA00012424"/>
    </source>
</evidence>
<dbReference type="Gene3D" id="3.30.200.20">
    <property type="entry name" value="Phosphorylase Kinase, domain 1"/>
    <property type="match status" value="1"/>
</dbReference>
<evidence type="ECO:0000256" key="6">
    <source>
        <dbReference type="ARBA" id="ARBA00022777"/>
    </source>
</evidence>
<dbReference type="PhylomeDB" id="E9G380"/>
<dbReference type="CDD" id="cd13118">
    <property type="entry name" value="POLO_box_1"/>
    <property type="match status" value="1"/>
</dbReference>
<evidence type="ECO:0000259" key="12">
    <source>
        <dbReference type="PROSITE" id="PS50078"/>
    </source>
</evidence>
<dbReference type="GO" id="GO:0000922">
    <property type="term" value="C:spindle pole"/>
    <property type="evidence" value="ECO:0000318"/>
    <property type="project" value="GO_Central"/>
</dbReference>
<dbReference type="HOGENOM" id="CLU_000288_46_1_1"/>
<keyword evidence="6 13" id="KW-0418">Kinase</keyword>
<dbReference type="GO" id="GO:0005524">
    <property type="term" value="F:ATP binding"/>
    <property type="evidence" value="ECO:0007669"/>
    <property type="project" value="UniProtKB-KW"/>
</dbReference>
<dbReference type="Pfam" id="PF00659">
    <property type="entry name" value="POLO_box"/>
    <property type="match status" value="2"/>
</dbReference>
<evidence type="ECO:0000256" key="4">
    <source>
        <dbReference type="ARBA" id="ARBA00022737"/>
    </source>
</evidence>
<dbReference type="EMBL" id="GL732531">
    <property type="protein sequence ID" value="EFX86035.1"/>
    <property type="molecule type" value="Genomic_DNA"/>
</dbReference>
<evidence type="ECO:0000256" key="3">
    <source>
        <dbReference type="ARBA" id="ARBA00022679"/>
    </source>
</evidence>
<sequence>MAVMAAMLLSMEFFLLSSPRFVTTPSPPRSLAVGPKGEFAKCYELTDSATNQIFAGKIISNQLLKRQHQKEKLANEIFIHRSLVHKHIVGFHSFFEDSNFVIVLELCKRRSLMELHQRRKVITEPEARYFMRQLLLGVNHLHRNKIIHRDLKLSNLFLNDDMELKIGDFGQATKLDFDGERKKTLCGTPNCIAPEVLCKQGYAVNIWSAGCILPTVDQCLNDDFMTRGYMPSRLPLSCLMPPRFDHRLNNSRITVRRPLGENNRDSPLISNEVQGIKAEPGSPSATADALLPAVPSGPSRQQLLRDLDQQLFELYTSKPHKKVPILMDEAEDPAAIPMVWVSKWVNYSDEYVFGYQLSDDTIGVIFNDLTQHYVGKDGNENVYTLDHYPPELEKRMKILTSVQALLMQENFIKAGGSVKSVLPRKGDELFRLPFLRQWFMTSRAIVMHLANGTLQVNYQDHRKIILCPLMGAVSVIDEDKNFRTFRLKSLAQYGCSKDLLLRSLDVIEAFRDK</sequence>
<feature type="domain" description="POLO box" evidence="12">
    <location>
        <begin position="340"/>
        <end position="408"/>
    </location>
</feature>
<feature type="domain" description="Protein kinase" evidence="11">
    <location>
        <begin position="28"/>
        <end position="312"/>
    </location>
</feature>
<dbReference type="GO" id="GO:0004674">
    <property type="term" value="F:protein serine/threonine kinase activity"/>
    <property type="evidence" value="ECO:0000318"/>
    <property type="project" value="GO_Central"/>
</dbReference>
<dbReference type="InterPro" id="IPR036947">
    <property type="entry name" value="POLO_box_dom_sf"/>
</dbReference>
<dbReference type="STRING" id="6669.E9G380"/>
<dbReference type="SUPFAM" id="SSF56112">
    <property type="entry name" value="Protein kinase-like (PK-like)"/>
    <property type="match status" value="1"/>
</dbReference>
<dbReference type="KEGG" id="dpx:DAPPUDRAFT_237171"/>
<organism evidence="13 14">
    <name type="scientific">Daphnia pulex</name>
    <name type="common">Water flea</name>
    <dbReference type="NCBI Taxonomy" id="6669"/>
    <lineage>
        <taxon>Eukaryota</taxon>
        <taxon>Metazoa</taxon>
        <taxon>Ecdysozoa</taxon>
        <taxon>Arthropoda</taxon>
        <taxon>Crustacea</taxon>
        <taxon>Branchiopoda</taxon>
        <taxon>Diplostraca</taxon>
        <taxon>Cladocera</taxon>
        <taxon>Anomopoda</taxon>
        <taxon>Daphniidae</taxon>
        <taxon>Daphnia</taxon>
    </lineage>
</organism>
<dbReference type="OMA" id="RADQFEN"/>
<dbReference type="InterPro" id="IPR011009">
    <property type="entry name" value="Kinase-like_dom_sf"/>
</dbReference>
<dbReference type="GO" id="GO:0005813">
    <property type="term" value="C:centrosome"/>
    <property type="evidence" value="ECO:0000318"/>
    <property type="project" value="GO_Central"/>
</dbReference>
<feature type="signal peptide" evidence="10">
    <location>
        <begin position="1"/>
        <end position="19"/>
    </location>
</feature>
<keyword evidence="2" id="KW-0723">Serine/threonine-protein kinase</keyword>